<protein>
    <submittedName>
        <fullName evidence="2">Antibiotic biosynthesis monooxygenase</fullName>
    </submittedName>
</protein>
<gene>
    <name evidence="2" type="ORF">DYI37_12430</name>
</gene>
<evidence type="ECO:0000259" key="1">
    <source>
        <dbReference type="PROSITE" id="PS51725"/>
    </source>
</evidence>
<evidence type="ECO:0000313" key="3">
    <source>
        <dbReference type="Proteomes" id="UP000264310"/>
    </source>
</evidence>
<accession>A0A371X0K4</accession>
<feature type="domain" description="ABM" evidence="1">
    <location>
        <begin position="2"/>
        <end position="96"/>
    </location>
</feature>
<keyword evidence="2" id="KW-0560">Oxidoreductase</keyword>
<dbReference type="InterPro" id="IPR007138">
    <property type="entry name" value="ABM_dom"/>
</dbReference>
<proteinExistence type="predicted"/>
<dbReference type="EMBL" id="QURL01000005">
    <property type="protein sequence ID" value="RFC62773.1"/>
    <property type="molecule type" value="Genomic_DNA"/>
</dbReference>
<organism evidence="2 3">
    <name type="scientific">Fulvimarina endophytica</name>
    <dbReference type="NCBI Taxonomy" id="2293836"/>
    <lineage>
        <taxon>Bacteria</taxon>
        <taxon>Pseudomonadati</taxon>
        <taxon>Pseudomonadota</taxon>
        <taxon>Alphaproteobacteria</taxon>
        <taxon>Hyphomicrobiales</taxon>
        <taxon>Aurantimonadaceae</taxon>
        <taxon>Fulvimarina</taxon>
    </lineage>
</organism>
<dbReference type="Pfam" id="PF03992">
    <property type="entry name" value="ABM"/>
    <property type="match status" value="1"/>
</dbReference>
<dbReference type="SUPFAM" id="SSF54909">
    <property type="entry name" value="Dimeric alpha+beta barrel"/>
    <property type="match status" value="1"/>
</dbReference>
<sequence>MFLEIAEINVKPGSNAAFEAAVAEAVPVFLRAQGCLGVELHQTVEEPQRYRLIVQWQRVEDHMETFRNSEDFQEWRRLASPHFAAPPRVVHTRSVVSRSAATDVD</sequence>
<dbReference type="GO" id="GO:0004497">
    <property type="term" value="F:monooxygenase activity"/>
    <property type="evidence" value="ECO:0007669"/>
    <property type="project" value="UniProtKB-KW"/>
</dbReference>
<dbReference type="OrthoDB" id="9798157at2"/>
<dbReference type="Gene3D" id="3.30.70.100">
    <property type="match status" value="1"/>
</dbReference>
<reference evidence="2 3" key="1">
    <citation type="submission" date="2018-08" db="EMBL/GenBank/DDBJ databases">
        <title>Fulvimarina sp. 85, whole genome shotgun sequence.</title>
        <authorList>
            <person name="Tuo L."/>
        </authorList>
    </citation>
    <scope>NUCLEOTIDE SEQUENCE [LARGE SCALE GENOMIC DNA]</scope>
    <source>
        <strain evidence="2 3">85</strain>
    </source>
</reference>
<dbReference type="RefSeq" id="WP_116683588.1">
    <property type="nucleotide sequence ID" value="NZ_QURL01000005.1"/>
</dbReference>
<dbReference type="PROSITE" id="PS51725">
    <property type="entry name" value="ABM"/>
    <property type="match status" value="1"/>
</dbReference>
<dbReference type="InterPro" id="IPR011008">
    <property type="entry name" value="Dimeric_a/b-barrel"/>
</dbReference>
<dbReference type="AlphaFoldDB" id="A0A371X0K4"/>
<evidence type="ECO:0000313" key="2">
    <source>
        <dbReference type="EMBL" id="RFC62773.1"/>
    </source>
</evidence>
<dbReference type="Proteomes" id="UP000264310">
    <property type="component" value="Unassembled WGS sequence"/>
</dbReference>
<keyword evidence="3" id="KW-1185">Reference proteome</keyword>
<name>A0A371X0K4_9HYPH</name>
<comment type="caution">
    <text evidence="2">The sequence shown here is derived from an EMBL/GenBank/DDBJ whole genome shotgun (WGS) entry which is preliminary data.</text>
</comment>
<keyword evidence="2" id="KW-0503">Monooxygenase</keyword>